<dbReference type="Gene3D" id="3.30.200.20">
    <property type="entry name" value="Phosphorylase Kinase, domain 1"/>
    <property type="match status" value="3"/>
</dbReference>
<evidence type="ECO:0000256" key="9">
    <source>
        <dbReference type="ARBA" id="ARBA00022692"/>
    </source>
</evidence>
<evidence type="ECO:0000256" key="2">
    <source>
        <dbReference type="ARBA" id="ARBA00004479"/>
    </source>
</evidence>
<dbReference type="FunFam" id="3.30.200.20:FF:000309">
    <property type="entry name" value="Leucine-rich repeat receptor protein kinase MSP1"/>
    <property type="match status" value="3"/>
</dbReference>
<dbReference type="Pfam" id="PF00560">
    <property type="entry name" value="LRR_1"/>
    <property type="match status" value="9"/>
</dbReference>
<dbReference type="SUPFAM" id="SSF56112">
    <property type="entry name" value="Protein kinase-like (PK-like)"/>
    <property type="match status" value="3"/>
</dbReference>
<reference evidence="25 26" key="1">
    <citation type="journal article" date="2020" name="bioRxiv">
        <title>Sequence and annotation of 42 cannabis genomes reveals extensive copy number variation in cannabinoid synthesis and pathogen resistance genes.</title>
        <authorList>
            <person name="Mckernan K.J."/>
            <person name="Helbert Y."/>
            <person name="Kane L.T."/>
            <person name="Ebling H."/>
            <person name="Zhang L."/>
            <person name="Liu B."/>
            <person name="Eaton Z."/>
            <person name="Mclaughlin S."/>
            <person name="Kingan S."/>
            <person name="Baybayan P."/>
            <person name="Concepcion G."/>
            <person name="Jordan M."/>
            <person name="Riva A."/>
            <person name="Barbazuk W."/>
            <person name="Harkins T."/>
        </authorList>
    </citation>
    <scope>NUCLEOTIDE SEQUENCE [LARGE SCALE GENOMIC DNA]</scope>
    <source>
        <strain evidence="26">cv. Jamaican Lion 4</strain>
        <tissue evidence="25">Leaf</tissue>
    </source>
</reference>
<evidence type="ECO:0000256" key="15">
    <source>
        <dbReference type="ARBA" id="ARBA00022989"/>
    </source>
</evidence>
<evidence type="ECO:0000259" key="24">
    <source>
        <dbReference type="PROSITE" id="PS50011"/>
    </source>
</evidence>
<dbReference type="GO" id="GO:0016020">
    <property type="term" value="C:membrane"/>
    <property type="evidence" value="ECO:0007669"/>
    <property type="project" value="UniProtKB-SubCell"/>
</dbReference>
<dbReference type="SUPFAM" id="SSF52047">
    <property type="entry name" value="RNI-like"/>
    <property type="match status" value="1"/>
</dbReference>
<feature type="domain" description="Protein kinase" evidence="24">
    <location>
        <begin position="570"/>
        <end position="842"/>
    </location>
</feature>
<evidence type="ECO:0000256" key="19">
    <source>
        <dbReference type="ARBA" id="ARBA00038043"/>
    </source>
</evidence>
<dbReference type="Pfam" id="PF00069">
    <property type="entry name" value="Pkinase"/>
    <property type="match status" value="3"/>
</dbReference>
<keyword evidence="8" id="KW-0808">Transferase</keyword>
<dbReference type="GO" id="GO:0005524">
    <property type="term" value="F:ATP binding"/>
    <property type="evidence" value="ECO:0007669"/>
    <property type="project" value="UniProtKB-UniRule"/>
</dbReference>
<dbReference type="SMART" id="SM00369">
    <property type="entry name" value="LRR_TYP"/>
    <property type="match status" value="24"/>
</dbReference>
<evidence type="ECO:0000256" key="1">
    <source>
        <dbReference type="ARBA" id="ARBA00004191"/>
    </source>
</evidence>
<feature type="transmembrane region" description="Helical" evidence="23">
    <location>
        <begin position="857"/>
        <end position="875"/>
    </location>
</feature>
<feature type="binding site" evidence="22">
    <location>
        <position position="598"/>
    </location>
    <ligand>
        <name>ATP</name>
        <dbReference type="ChEBI" id="CHEBI:30616"/>
    </ligand>
</feature>
<evidence type="ECO:0000256" key="20">
    <source>
        <dbReference type="ARBA" id="ARBA00047899"/>
    </source>
</evidence>
<keyword evidence="11" id="KW-0677">Repeat</keyword>
<evidence type="ECO:0000256" key="3">
    <source>
        <dbReference type="ARBA" id="ARBA00012513"/>
    </source>
</evidence>
<dbReference type="PROSITE" id="PS50011">
    <property type="entry name" value="PROTEIN_KINASE_DOM"/>
    <property type="match status" value="3"/>
</dbReference>
<evidence type="ECO:0000256" key="4">
    <source>
        <dbReference type="ARBA" id="ARBA00022512"/>
    </source>
</evidence>
<feature type="transmembrane region" description="Helical" evidence="23">
    <location>
        <begin position="2060"/>
        <end position="2083"/>
    </location>
</feature>
<dbReference type="Pfam" id="PF13516">
    <property type="entry name" value="LRR_6"/>
    <property type="match status" value="2"/>
</dbReference>
<feature type="binding site" evidence="22">
    <location>
        <position position="1440"/>
    </location>
    <ligand>
        <name>ATP</name>
        <dbReference type="ChEBI" id="CHEBI:30616"/>
    </ligand>
</feature>
<keyword evidence="16 23" id="KW-0472">Membrane</keyword>
<dbReference type="InterPro" id="IPR017441">
    <property type="entry name" value="Protein_kinase_ATP_BS"/>
</dbReference>
<comment type="catalytic activity">
    <reaction evidence="21">
        <text>L-seryl-[protein] + ATP = O-phospho-L-seryl-[protein] + ADP + H(+)</text>
        <dbReference type="Rhea" id="RHEA:17989"/>
        <dbReference type="Rhea" id="RHEA-COMP:9863"/>
        <dbReference type="Rhea" id="RHEA-COMP:11604"/>
        <dbReference type="ChEBI" id="CHEBI:15378"/>
        <dbReference type="ChEBI" id="CHEBI:29999"/>
        <dbReference type="ChEBI" id="CHEBI:30616"/>
        <dbReference type="ChEBI" id="CHEBI:83421"/>
        <dbReference type="ChEBI" id="CHEBI:456216"/>
        <dbReference type="EC" id="2.7.11.1"/>
    </reaction>
</comment>
<dbReference type="Proteomes" id="UP000583929">
    <property type="component" value="Unassembled WGS sequence"/>
</dbReference>
<dbReference type="GO" id="GO:0099402">
    <property type="term" value="P:plant organ development"/>
    <property type="evidence" value="ECO:0007669"/>
    <property type="project" value="UniProtKB-ARBA"/>
</dbReference>
<dbReference type="PANTHER" id="PTHR48005:SF16">
    <property type="entry name" value="MDIS1-INTERACTING RECEPTOR LIKE KINASE 2-LIKE ISOFORM X1"/>
    <property type="match status" value="1"/>
</dbReference>
<name>A0A7J6H629_CANSA</name>
<keyword evidence="4" id="KW-0964">Secreted</keyword>
<dbReference type="InterPro" id="IPR051420">
    <property type="entry name" value="Ser_Thr_Kinases_DiverseReg"/>
</dbReference>
<keyword evidence="5" id="KW-0723">Serine/threonine-protein kinase</keyword>
<keyword evidence="7" id="KW-0433">Leucine-rich repeat</keyword>
<dbReference type="GO" id="GO:0009653">
    <property type="term" value="P:anatomical structure morphogenesis"/>
    <property type="evidence" value="ECO:0007669"/>
    <property type="project" value="UniProtKB-ARBA"/>
</dbReference>
<gene>
    <name evidence="25" type="ORF">G4B88_015617</name>
</gene>
<evidence type="ECO:0000256" key="14">
    <source>
        <dbReference type="ARBA" id="ARBA00022840"/>
    </source>
</evidence>
<dbReference type="Pfam" id="PF13855">
    <property type="entry name" value="LRR_8"/>
    <property type="match status" value="3"/>
</dbReference>
<dbReference type="InterPro" id="IPR008266">
    <property type="entry name" value="Tyr_kinase_AS"/>
</dbReference>
<dbReference type="Gene3D" id="3.80.10.10">
    <property type="entry name" value="Ribonuclease Inhibitor"/>
    <property type="match status" value="8"/>
</dbReference>
<feature type="domain" description="Protein kinase" evidence="24">
    <location>
        <begin position="2128"/>
        <end position="2384"/>
    </location>
</feature>
<dbReference type="PROSITE" id="PS00107">
    <property type="entry name" value="PROTEIN_KINASE_ATP"/>
    <property type="match status" value="3"/>
</dbReference>
<feature type="transmembrane region" description="Helical" evidence="23">
    <location>
        <begin position="508"/>
        <end position="526"/>
    </location>
</feature>
<evidence type="ECO:0000313" key="26">
    <source>
        <dbReference type="Proteomes" id="UP000583929"/>
    </source>
</evidence>
<evidence type="ECO:0000256" key="10">
    <source>
        <dbReference type="ARBA" id="ARBA00022729"/>
    </source>
</evidence>
<comment type="similarity">
    <text evidence="19">Belongs to the polygalacturonase-inhibiting protein family.</text>
</comment>
<protein>
    <recommendedName>
        <fullName evidence="3">non-specific serine/threonine protein kinase</fullName>
        <ecNumber evidence="3">2.7.11.1</ecNumber>
    </recommendedName>
</protein>
<keyword evidence="13" id="KW-0418">Kinase</keyword>
<feature type="binding site" evidence="22">
    <location>
        <position position="2156"/>
    </location>
    <ligand>
        <name>ATP</name>
        <dbReference type="ChEBI" id="CHEBI:30616"/>
    </ligand>
</feature>
<keyword evidence="12 22" id="KW-0547">Nucleotide-binding</keyword>
<evidence type="ECO:0000256" key="12">
    <source>
        <dbReference type="ARBA" id="ARBA00022741"/>
    </source>
</evidence>
<evidence type="ECO:0000256" key="23">
    <source>
        <dbReference type="SAM" id="Phobius"/>
    </source>
</evidence>
<dbReference type="FunFam" id="1.10.510.10:FF:000445">
    <property type="entry name" value="MDIS1-interacting receptor like kinase 2"/>
    <property type="match status" value="2"/>
</dbReference>
<dbReference type="FunFam" id="3.80.10.10:FF:000383">
    <property type="entry name" value="Leucine-rich repeat receptor protein kinase EMS1"/>
    <property type="match status" value="1"/>
</dbReference>
<accession>A0A7J6H629</accession>
<dbReference type="EMBL" id="JAATIQ010000062">
    <property type="protein sequence ID" value="KAF4390727.1"/>
    <property type="molecule type" value="Genomic_DNA"/>
</dbReference>
<evidence type="ECO:0000256" key="13">
    <source>
        <dbReference type="ARBA" id="ARBA00022777"/>
    </source>
</evidence>
<feature type="transmembrane region" description="Helical" evidence="23">
    <location>
        <begin position="1347"/>
        <end position="1368"/>
    </location>
</feature>
<dbReference type="FunFam" id="3.80.10.10:FF:000400">
    <property type="entry name" value="Nuclear pore complex protein NUP107"/>
    <property type="match status" value="2"/>
</dbReference>
<evidence type="ECO:0000256" key="22">
    <source>
        <dbReference type="PROSITE-ProRule" id="PRU10141"/>
    </source>
</evidence>
<evidence type="ECO:0000256" key="8">
    <source>
        <dbReference type="ARBA" id="ARBA00022679"/>
    </source>
</evidence>
<comment type="caution">
    <text evidence="25">The sequence shown here is derived from an EMBL/GenBank/DDBJ whole genome shotgun (WGS) entry which is preliminary data.</text>
</comment>
<comment type="subcellular location">
    <subcellularLocation>
        <location evidence="2">Membrane</location>
        <topology evidence="2">Single-pass type I membrane protein</topology>
    </subcellularLocation>
    <subcellularLocation>
        <location evidence="1">Secreted</location>
        <location evidence="1">Cell wall</location>
    </subcellularLocation>
</comment>
<keyword evidence="10" id="KW-0732">Signal</keyword>
<keyword evidence="14 22" id="KW-0067">ATP-binding</keyword>
<dbReference type="PANTHER" id="PTHR48005">
    <property type="entry name" value="LEUCINE RICH REPEAT KINASE 2"/>
    <property type="match status" value="1"/>
</dbReference>
<dbReference type="InterPro" id="IPR000719">
    <property type="entry name" value="Prot_kinase_dom"/>
</dbReference>
<dbReference type="PROSITE" id="PS51450">
    <property type="entry name" value="LRR"/>
    <property type="match status" value="4"/>
</dbReference>
<keyword evidence="4" id="KW-0134">Cell wall</keyword>
<dbReference type="InterPro" id="IPR032675">
    <property type="entry name" value="LRR_dom_sf"/>
</dbReference>
<sequence>MAFFIIHVVKASLQDSHVFSLLQTNWCEDQRTKLHCQWQGINCDHSGHITQITLHDINDGMASMEQRMLKNLNFTCLPNLATLDLSKAGVVGIIPGEIGTLTKLTHLDLSDNVLTGEIPLSLTNLSHLKVLDLSYNQLNGSIPQQLGNLNSLVSLNLTTNALTGAIPESIGLLINLTHLNMWNNQINGSIPISIGKLENLLHLDLNPNYLSGPIPLALFRLTKLIHLDISNNKLNGSIPKALGNLTNLSYLSIHTNQLTGSIPSEIRNLTNLEYLDLIQNKLTGSIPREIKNLRKLESLYLSQNHLTGSIPPEIGSLRNLTYLELSLNHLTGSLPPQIGNLRSLVTLDLKQNKFIGSIPLEFQFLRNLTYLDLSFNEITGPIFPSLIGLSSIQNLALSSNRINGSIGKDIENLSELDSMDVSNNNISGIIPTQFVNLSYLDYLNLSHNNFRGPIQDALLNKLSTPTSGHELLSDLFIGNKDLCCDTISVFPNCPRSSRSKKNITTVKILLIIISIIFFFTGFVVILKRYLKTRNVQPEAKSSTRNGDIFSIWNFDGKIAFEDIIKATEEFDIRYCIGTGGYGSVYRAQLPSGKVIALKKLHGSEIEKPALKESFLNEVETLTKIRHKSIVQLHGYCLHKRSMFLIYEYMERGSLFYVLNNDKEAVDLSWSKRVNVIKSLAHALSYMHHDCTPSIVHRDVTTTNILLNSQLEAFLSDFGTARLVDPDFSYQTMIAGTYGYIAPEFAYTMTITEKCDVFSFGVVALETLMGKHPDELLSLVLSTSSSSLLQNKLLSEIIDQRLSRPRNRFIERDVVLVAILAFACLNVQPNCRPTMLQVSQQLIAPKGLLAKTNNNSLTLLWGINIAFFIIIVKASLQDSRVFSLLQTNWCEDQHTRLHCQWQGISCDQSGHITQITLHDINDGVAKLEERMLKNLNFTCLPNLATLDLSNAGVVGIIPQEIGTLTKLTHLDLSYNVLTGEIPLSLTNLSHLKVLVLSYNELIGSIPESIGLLINLTRLELWENQINGSIPNSIGKLEKLLYLDLNPNYLSGPIPSALFRLTKLTHLDISNNKLNGSIPKALGNLTNLSYLSLHSNQFIGSIPPEIGNLRSLEVLQLNQNNLSGSIPQEIKNLRNLESLFMNQNHLAGSIPPEIGNYLRNLKYLDLSQNHLTGTLPPEIGNLRRLVTLDLKQNKFIGSIPLEFQFLRNLTYLDLSFNEITGPIFPSLIGLSTIQDLYLSSNRINGSIGKDIENLSKLKFMDVSNNNISGIIPTQFVYLSYLAYLNLSNNNFRGPIQDALLNKLSTPTSGHELLSTLFIGNKDLCCDTISVFPNCPRSTRSKKFITTTKILLFIIIIISIFFFFTGFGLILKHRLKTRNVQPGAKSSTRNGDIFSIWNYDGKIAFEDIIKATEEFDIKYCIGTGGYGSVYRAQLPSGKVIALKKLHGSEIEKPALKESFLNEVETLTKIRHKSIVQLHGYCLHKKSMFLIYEYMERGSLFYVLNNDKEAVDLNWSKRVNVIKSLAHALSYMHHDCTPSIVHRDVTTTNILLNSELEAFLSDFGTARLVDPDFSYQTMIAGTYGYIAPEFAYTMTITEKCDVFSFGVVALETLMGKHPAELLSLVLSTSSSSLLQNKLLSEIIDQRLSRPRNRFIERDVVLVAILAFACLNVQPNCRPTMLQVSQQLIAPKGLLAKSFSDILVGQLMIPNFLLLDVEMLHERFKQVGGVEESLIIDRQVRLNLAYNGIYGVIPSEIGTLSKLTHLNLSSNRLSSQLPLSIANLSRLMVLDVSYNFLNGSIPREVGSLKSLIALNLTRNEFSGPIPSIISGCSSLAHLNLSSNRFVGHLPLSISSLTGLAELDASVNEINEPIPIDIGKLKNLISLDLSRNAIRGNLPPTIFQLTRLTSLSLSSNKINGTIPSALSNLTNLVELHLSQNQYSGSIPLNIWNFKNLRYLDLSSNKLSCPIMPILMALKSIEVLSLSSNEIYGSLDSNIVKLTNLTSLDLSHNNISGTIPSEVFCFLVKLNQFDLSDNSLGGHQIVINTSFYPPPHCAKTTPKSNTVAVIVIVFALAFSIALFSIILFLLAKKRLFKTRQVQPTKETSKNGDILSIWNYDGKIAFEDIIKATEDFDIRYCIGTGGYGSVYRAQLPSGKIVALKKLHNSEAEQSSFRKSFENEVKTLTKIRHRNIIRLHGFCLHKRSMFLIYEYMERGSLFCVLSNDIEAVELDWSKRINIIKGVACALSYMHYDCTPPIVHRDVTTTNILLNSEFEAFVSDYGTARLLDPDSSNQTMIAGTYGYIAPDHRPSPPRNRLIEGDIVLIATLGFACLNAKPNCRPTMKLVSHQLLAPKRLLAKRFSNISLEQLMFPAETLLDVENDIVSIHETQ</sequence>
<evidence type="ECO:0000256" key="17">
    <source>
        <dbReference type="ARBA" id="ARBA00023170"/>
    </source>
</evidence>
<comment type="catalytic activity">
    <reaction evidence="20">
        <text>L-threonyl-[protein] + ATP = O-phospho-L-threonyl-[protein] + ADP + H(+)</text>
        <dbReference type="Rhea" id="RHEA:46608"/>
        <dbReference type="Rhea" id="RHEA-COMP:11060"/>
        <dbReference type="Rhea" id="RHEA-COMP:11605"/>
        <dbReference type="ChEBI" id="CHEBI:15378"/>
        <dbReference type="ChEBI" id="CHEBI:30013"/>
        <dbReference type="ChEBI" id="CHEBI:30616"/>
        <dbReference type="ChEBI" id="CHEBI:61977"/>
        <dbReference type="ChEBI" id="CHEBI:456216"/>
        <dbReference type="EC" id="2.7.11.1"/>
    </reaction>
</comment>
<dbReference type="GO" id="GO:0006952">
    <property type="term" value="P:defense response"/>
    <property type="evidence" value="ECO:0007669"/>
    <property type="project" value="UniProtKB-ARBA"/>
</dbReference>
<evidence type="ECO:0000256" key="5">
    <source>
        <dbReference type="ARBA" id="ARBA00022527"/>
    </source>
</evidence>
<dbReference type="SMART" id="SM00365">
    <property type="entry name" value="LRR_SD22"/>
    <property type="match status" value="20"/>
</dbReference>
<dbReference type="PROSITE" id="PS00109">
    <property type="entry name" value="PROTEIN_KINASE_TYR"/>
    <property type="match status" value="3"/>
</dbReference>
<keyword evidence="9 23" id="KW-0812">Transmembrane</keyword>
<dbReference type="SUPFAM" id="SSF52058">
    <property type="entry name" value="L domain-like"/>
    <property type="match status" value="4"/>
</dbReference>
<dbReference type="GO" id="GO:0009791">
    <property type="term" value="P:post-embryonic development"/>
    <property type="evidence" value="ECO:0007669"/>
    <property type="project" value="UniProtKB-ARBA"/>
</dbReference>
<evidence type="ECO:0000256" key="7">
    <source>
        <dbReference type="ARBA" id="ARBA00022614"/>
    </source>
</evidence>
<evidence type="ECO:0000313" key="25">
    <source>
        <dbReference type="EMBL" id="KAF4390727.1"/>
    </source>
</evidence>
<evidence type="ECO:0000256" key="21">
    <source>
        <dbReference type="ARBA" id="ARBA00048679"/>
    </source>
</evidence>
<dbReference type="PRINTS" id="PR00019">
    <property type="entry name" value="LEURICHRPT"/>
</dbReference>
<dbReference type="GO" id="GO:0004674">
    <property type="term" value="F:protein serine/threonine kinase activity"/>
    <property type="evidence" value="ECO:0007669"/>
    <property type="project" value="UniProtKB-KW"/>
</dbReference>
<dbReference type="FunFam" id="3.80.10.10:FF:000453">
    <property type="entry name" value="Leucine-rich receptor-like protein kinase family protein"/>
    <property type="match status" value="1"/>
</dbReference>
<dbReference type="GO" id="GO:0051707">
    <property type="term" value="P:response to other organism"/>
    <property type="evidence" value="ECO:0007669"/>
    <property type="project" value="UniProtKB-ARBA"/>
</dbReference>
<feature type="domain" description="Protein kinase" evidence="24">
    <location>
        <begin position="1412"/>
        <end position="1684"/>
    </location>
</feature>
<evidence type="ECO:0000256" key="11">
    <source>
        <dbReference type="ARBA" id="ARBA00022737"/>
    </source>
</evidence>
<organism evidence="25 26">
    <name type="scientific">Cannabis sativa</name>
    <name type="common">Hemp</name>
    <name type="synonym">Marijuana</name>
    <dbReference type="NCBI Taxonomy" id="3483"/>
    <lineage>
        <taxon>Eukaryota</taxon>
        <taxon>Viridiplantae</taxon>
        <taxon>Streptophyta</taxon>
        <taxon>Embryophyta</taxon>
        <taxon>Tracheophyta</taxon>
        <taxon>Spermatophyta</taxon>
        <taxon>Magnoliopsida</taxon>
        <taxon>eudicotyledons</taxon>
        <taxon>Gunneridae</taxon>
        <taxon>Pentapetalae</taxon>
        <taxon>rosids</taxon>
        <taxon>fabids</taxon>
        <taxon>Rosales</taxon>
        <taxon>Cannabaceae</taxon>
        <taxon>Cannabis</taxon>
    </lineage>
</organism>
<dbReference type="InterPro" id="IPR055414">
    <property type="entry name" value="LRR_R13L4/SHOC2-like"/>
</dbReference>
<keyword evidence="15 23" id="KW-1133">Transmembrane helix</keyword>
<dbReference type="Gene3D" id="1.10.510.10">
    <property type="entry name" value="Transferase(Phosphotransferase) domain 1"/>
    <property type="match status" value="3"/>
</dbReference>
<evidence type="ECO:0000256" key="16">
    <source>
        <dbReference type="ARBA" id="ARBA00023136"/>
    </source>
</evidence>
<keyword evidence="26" id="KW-1185">Reference proteome</keyword>
<dbReference type="InterPro" id="IPR011009">
    <property type="entry name" value="Kinase-like_dom_sf"/>
</dbReference>
<keyword evidence="6" id="KW-0597">Phosphoprotein</keyword>
<dbReference type="InterPro" id="IPR003591">
    <property type="entry name" value="Leu-rich_rpt_typical-subtyp"/>
</dbReference>
<keyword evidence="17" id="KW-0675">Receptor</keyword>
<dbReference type="Pfam" id="PF23598">
    <property type="entry name" value="LRR_14"/>
    <property type="match status" value="2"/>
</dbReference>
<evidence type="ECO:0000256" key="6">
    <source>
        <dbReference type="ARBA" id="ARBA00022553"/>
    </source>
</evidence>
<keyword evidence="18" id="KW-0325">Glycoprotein</keyword>
<dbReference type="EC" id="2.7.11.1" evidence="3"/>
<feature type="transmembrane region" description="Helical" evidence="23">
    <location>
        <begin position="808"/>
        <end position="827"/>
    </location>
</feature>
<proteinExistence type="inferred from homology"/>
<dbReference type="InterPro" id="IPR001611">
    <property type="entry name" value="Leu-rich_rpt"/>
</dbReference>
<evidence type="ECO:0000256" key="18">
    <source>
        <dbReference type="ARBA" id="ARBA00023180"/>
    </source>
</evidence>
<dbReference type="FunFam" id="3.80.10.10:FF:000095">
    <property type="entry name" value="LRR receptor-like serine/threonine-protein kinase GSO1"/>
    <property type="match status" value="3"/>
</dbReference>